<dbReference type="AlphaFoldDB" id="A0AAV0JSG8"/>
<comment type="caution">
    <text evidence="1">The sequence shown here is derived from an EMBL/GenBank/DDBJ whole genome shotgun (WGS) entry which is preliminary data.</text>
</comment>
<name>A0AAV0JSG8_9ROSI</name>
<protein>
    <submittedName>
        <fullName evidence="1">Uncharacterized protein</fullName>
    </submittedName>
</protein>
<organism evidence="1 2">
    <name type="scientific">Linum tenue</name>
    <dbReference type="NCBI Taxonomy" id="586396"/>
    <lineage>
        <taxon>Eukaryota</taxon>
        <taxon>Viridiplantae</taxon>
        <taxon>Streptophyta</taxon>
        <taxon>Embryophyta</taxon>
        <taxon>Tracheophyta</taxon>
        <taxon>Spermatophyta</taxon>
        <taxon>Magnoliopsida</taxon>
        <taxon>eudicotyledons</taxon>
        <taxon>Gunneridae</taxon>
        <taxon>Pentapetalae</taxon>
        <taxon>rosids</taxon>
        <taxon>fabids</taxon>
        <taxon>Malpighiales</taxon>
        <taxon>Linaceae</taxon>
        <taxon>Linum</taxon>
    </lineage>
</organism>
<proteinExistence type="predicted"/>
<sequence length="31" mass="3532">MSRHRHLTLLLEGKLLFSLGEARSPKGKSRL</sequence>
<keyword evidence="2" id="KW-1185">Reference proteome</keyword>
<reference evidence="1" key="1">
    <citation type="submission" date="2022-08" db="EMBL/GenBank/DDBJ databases">
        <authorList>
            <person name="Gutierrez-Valencia J."/>
        </authorList>
    </citation>
    <scope>NUCLEOTIDE SEQUENCE</scope>
</reference>
<evidence type="ECO:0000313" key="2">
    <source>
        <dbReference type="Proteomes" id="UP001154282"/>
    </source>
</evidence>
<dbReference type="Proteomes" id="UP001154282">
    <property type="component" value="Unassembled WGS sequence"/>
</dbReference>
<accession>A0AAV0JSG8</accession>
<gene>
    <name evidence="1" type="ORF">LITE_LOCUS15720</name>
</gene>
<dbReference type="EMBL" id="CAMGYJ010000005">
    <property type="protein sequence ID" value="CAI0412866.1"/>
    <property type="molecule type" value="Genomic_DNA"/>
</dbReference>
<evidence type="ECO:0000313" key="1">
    <source>
        <dbReference type="EMBL" id="CAI0412866.1"/>
    </source>
</evidence>